<gene>
    <name evidence="3" type="ORF">CK820_G0030953</name>
</gene>
<reference evidence="3 4" key="1">
    <citation type="submission" date="2017-12" db="EMBL/GenBank/DDBJ databases">
        <title>High-resolution comparative analysis of great ape genomes.</title>
        <authorList>
            <person name="Pollen A."/>
            <person name="Hastie A."/>
            <person name="Hormozdiari F."/>
            <person name="Dougherty M."/>
            <person name="Liu R."/>
            <person name="Chaisson M."/>
            <person name="Hoppe E."/>
            <person name="Hill C."/>
            <person name="Pang A."/>
            <person name="Hillier L."/>
            <person name="Baker C."/>
            <person name="Armstrong J."/>
            <person name="Shendure J."/>
            <person name="Paten B."/>
            <person name="Wilson R."/>
            <person name="Chao H."/>
            <person name="Schneider V."/>
            <person name="Ventura M."/>
            <person name="Kronenberg Z."/>
            <person name="Murali S."/>
            <person name="Gordon D."/>
            <person name="Cantsilieris S."/>
            <person name="Munson K."/>
            <person name="Nelson B."/>
            <person name="Raja A."/>
            <person name="Underwood J."/>
            <person name="Diekhans M."/>
            <person name="Fiddes I."/>
            <person name="Haussler D."/>
            <person name="Eichler E."/>
        </authorList>
    </citation>
    <scope>NUCLEOTIDE SEQUENCE [LARGE SCALE GENOMIC DNA]</scope>
    <source>
        <strain evidence="3">Yerkes chimp pedigree #C0471</strain>
    </source>
</reference>
<dbReference type="SUPFAM" id="SSF54928">
    <property type="entry name" value="RNA-binding domain, RBD"/>
    <property type="match status" value="1"/>
</dbReference>
<protein>
    <submittedName>
        <fullName evidence="3">TUT1 isoform 5</fullName>
    </submittedName>
</protein>
<dbReference type="InterPro" id="IPR013087">
    <property type="entry name" value="Znf_C2H2_type"/>
</dbReference>
<name>A0A2J8LDI2_PANTR</name>
<dbReference type="SUPFAM" id="SSF57667">
    <property type="entry name" value="beta-beta-alpha zinc fingers"/>
    <property type="match status" value="1"/>
</dbReference>
<comment type="caution">
    <text evidence="3">The sequence shown here is derived from an EMBL/GenBank/DDBJ whole genome shotgun (WGS) entry which is preliminary data.</text>
</comment>
<evidence type="ECO:0000313" key="4">
    <source>
        <dbReference type="Proteomes" id="UP000236370"/>
    </source>
</evidence>
<dbReference type="AlphaFoldDB" id="A0A2J8LDI2"/>
<dbReference type="GO" id="GO:0003676">
    <property type="term" value="F:nucleic acid binding"/>
    <property type="evidence" value="ECO:0007669"/>
    <property type="project" value="InterPro"/>
</dbReference>
<organism evidence="3 4">
    <name type="scientific">Pan troglodytes</name>
    <name type="common">Chimpanzee</name>
    <dbReference type="NCBI Taxonomy" id="9598"/>
    <lineage>
        <taxon>Eukaryota</taxon>
        <taxon>Metazoa</taxon>
        <taxon>Chordata</taxon>
        <taxon>Craniata</taxon>
        <taxon>Vertebrata</taxon>
        <taxon>Euteleostomi</taxon>
        <taxon>Mammalia</taxon>
        <taxon>Eutheria</taxon>
        <taxon>Euarchontoglires</taxon>
        <taxon>Primates</taxon>
        <taxon>Haplorrhini</taxon>
        <taxon>Catarrhini</taxon>
        <taxon>Hominidae</taxon>
        <taxon>Pan</taxon>
    </lineage>
</organism>
<dbReference type="Proteomes" id="UP000236370">
    <property type="component" value="Unassembled WGS sequence"/>
</dbReference>
<feature type="compositionally biased region" description="Low complexity" evidence="1">
    <location>
        <begin position="96"/>
        <end position="112"/>
    </location>
</feature>
<dbReference type="EMBL" id="NBAG03000297">
    <property type="protein sequence ID" value="PNI45335.1"/>
    <property type="molecule type" value="Genomic_DNA"/>
</dbReference>
<evidence type="ECO:0000259" key="2">
    <source>
        <dbReference type="Pfam" id="PF12874"/>
    </source>
</evidence>
<evidence type="ECO:0000256" key="1">
    <source>
        <dbReference type="SAM" id="MobiDB-lite"/>
    </source>
</evidence>
<dbReference type="InterPro" id="IPR035979">
    <property type="entry name" value="RBD_domain_sf"/>
</dbReference>
<dbReference type="InterPro" id="IPR036236">
    <property type="entry name" value="Znf_C2H2_sf"/>
</dbReference>
<feature type="non-terminal residue" evidence="3">
    <location>
        <position position="165"/>
    </location>
</feature>
<sequence length="165" mass="17274">MAAVDSDVESLPRGGFRCCLCHVTTANRPSLDAHLGGRKHRHLVELRAARKAQGLRSVFVSGFPRDVDSAQLSEYFLAFGPVASVVMDKDKPVPKAPESPSLDSALASPLDPQALACTPASPPDSQPPASPQDSEALDFETPSSSLAPQTPDSALASETLASPQS</sequence>
<dbReference type="InterPro" id="IPR012677">
    <property type="entry name" value="Nucleotide-bd_a/b_plait_sf"/>
</dbReference>
<feature type="compositionally biased region" description="Polar residues" evidence="1">
    <location>
        <begin position="141"/>
        <end position="152"/>
    </location>
</feature>
<proteinExistence type="predicted"/>
<accession>A0A2J8LDI2</accession>
<feature type="compositionally biased region" description="Pro residues" evidence="1">
    <location>
        <begin position="120"/>
        <end position="130"/>
    </location>
</feature>
<feature type="region of interest" description="Disordered" evidence="1">
    <location>
        <begin position="89"/>
        <end position="165"/>
    </location>
</feature>
<feature type="domain" description="C2H2-type" evidence="2">
    <location>
        <begin position="16"/>
        <end position="40"/>
    </location>
</feature>
<dbReference type="Pfam" id="PF12874">
    <property type="entry name" value="zf-met"/>
    <property type="match status" value="1"/>
</dbReference>
<dbReference type="Gene3D" id="3.30.70.330">
    <property type="match status" value="1"/>
</dbReference>
<evidence type="ECO:0000313" key="3">
    <source>
        <dbReference type="EMBL" id="PNI45335.1"/>
    </source>
</evidence>
<dbReference type="SMR" id="A0A2J8LDI2"/>